<dbReference type="Proteomes" id="UP000202420">
    <property type="component" value="Segment"/>
</dbReference>
<accession>A7K889</accession>
<evidence type="ECO:0000313" key="2">
    <source>
        <dbReference type="Proteomes" id="UP000202420"/>
    </source>
</evidence>
<dbReference type="EMBL" id="EF101928">
    <property type="protein sequence ID" value="ABT16263.1"/>
    <property type="molecule type" value="Genomic_DNA"/>
</dbReference>
<dbReference type="RefSeq" id="YP_001426610.1">
    <property type="nucleotide sequence ID" value="NC_008724.1"/>
</dbReference>
<dbReference type="GeneID" id="5470329"/>
<dbReference type="OrthoDB" id="17449at10239"/>
<dbReference type="InterPro" id="IPR043914">
    <property type="entry name" value="DUF5763"/>
</dbReference>
<organism evidence="1 2">
    <name type="scientific">Chlorovirus heliozoae</name>
    <dbReference type="NCBI Taxonomy" id="322019"/>
    <lineage>
        <taxon>Viruses</taxon>
        <taxon>Varidnaviria</taxon>
        <taxon>Bamfordvirae</taxon>
        <taxon>Nucleocytoviricota</taxon>
        <taxon>Megaviricetes</taxon>
        <taxon>Algavirales</taxon>
        <taxon>Phycodnaviridae</taxon>
        <taxon>Chlorovirus</taxon>
    </lineage>
</organism>
<dbReference type="KEGG" id="vg:5470329"/>
<name>A7K889_9PHYC</name>
<keyword evidence="2" id="KW-1185">Reference proteome</keyword>
<proteinExistence type="predicted"/>
<sequence>MNSSFLNTLTAAVNGVVKLEECARSIANDCMDDVLLRISQDYNLDFTKLVEQYKEDVVERHATMSVERQLCKGHTTTNKPCTRFAVSGGYCRAHIQQGDVKKTLDNKGMDYSDKQVAKKKDNVIAKCLTNMGIHTLDATSMKVSKTDHVNFFD</sequence>
<protein>
    <submittedName>
        <fullName evidence="1">Uncharacterized protein Z129R</fullName>
    </submittedName>
</protein>
<dbReference type="Pfam" id="PF19067">
    <property type="entry name" value="DUF5763"/>
    <property type="match status" value="1"/>
</dbReference>
<reference evidence="1 2" key="1">
    <citation type="submission" date="2006-09" db="EMBL/GenBank/DDBJ databases">
        <title>Sequence and annotation of the 288-kb ATCV-1 virus that infects an endosymbiotic Chlorella strain of the heliozoon Acanthocystis turfacea.</title>
        <authorList>
            <person name="Fitzgerald L.A."/>
            <person name="Graves M.V."/>
            <person name="Li X."/>
            <person name="Pfitzner A.J.P."/>
            <person name="Hartigan J."/>
            <person name="Van Etten J.L."/>
        </authorList>
    </citation>
    <scope>NUCLEOTIDE SEQUENCE [LARGE SCALE GENOMIC DNA]</scope>
    <source>
        <strain evidence="1 2">ATCV-1</strain>
    </source>
</reference>
<gene>
    <name evidence="1" type="primary">Z129R</name>
    <name evidence="1" type="ORF">ATCV1_Z129R</name>
</gene>
<evidence type="ECO:0000313" key="1">
    <source>
        <dbReference type="EMBL" id="ABT16263.1"/>
    </source>
</evidence>